<gene>
    <name evidence="2" type="ORF">BZG01_01785</name>
</gene>
<dbReference type="InterPro" id="IPR027853">
    <property type="entry name" value="DUF4492"/>
</dbReference>
<feature type="transmembrane region" description="Helical" evidence="1">
    <location>
        <begin position="33"/>
        <end position="53"/>
    </location>
</feature>
<name>A0A2N3IFH0_9BACT</name>
<organism evidence="2 3">
    <name type="scientific">Labilibaculum manganireducens</name>
    <dbReference type="NCBI Taxonomy" id="1940525"/>
    <lineage>
        <taxon>Bacteria</taxon>
        <taxon>Pseudomonadati</taxon>
        <taxon>Bacteroidota</taxon>
        <taxon>Bacteroidia</taxon>
        <taxon>Marinilabiliales</taxon>
        <taxon>Marinifilaceae</taxon>
        <taxon>Labilibaculum</taxon>
    </lineage>
</organism>
<accession>A0A2N3IFH0</accession>
<sequence>MNNVLNRLVKLPKTIWEFYYEGFRNQSKWSRQLWLIILIKLFVMFFILKLLFFPNFLKTKYDSDQERSDYVIDQLTNPKKSIK</sequence>
<evidence type="ECO:0000256" key="1">
    <source>
        <dbReference type="SAM" id="Phobius"/>
    </source>
</evidence>
<comment type="caution">
    <text evidence="2">The sequence shown here is derived from an EMBL/GenBank/DDBJ whole genome shotgun (WGS) entry which is preliminary data.</text>
</comment>
<keyword evidence="3" id="KW-1185">Reference proteome</keyword>
<dbReference type="Proteomes" id="UP000233618">
    <property type="component" value="Unassembled WGS sequence"/>
</dbReference>
<dbReference type="EMBL" id="MVDE01000002">
    <property type="protein sequence ID" value="PKQ69059.1"/>
    <property type="molecule type" value="Genomic_DNA"/>
</dbReference>
<keyword evidence="1" id="KW-0812">Transmembrane</keyword>
<evidence type="ECO:0000313" key="3">
    <source>
        <dbReference type="Proteomes" id="UP000233618"/>
    </source>
</evidence>
<dbReference type="RefSeq" id="WP_101308115.1">
    <property type="nucleotide sequence ID" value="NZ_CAXXEE010000003.1"/>
</dbReference>
<evidence type="ECO:0008006" key="4">
    <source>
        <dbReference type="Google" id="ProtNLM"/>
    </source>
</evidence>
<protein>
    <recommendedName>
        <fullName evidence="4">DUF4492 domain-containing protein</fullName>
    </recommendedName>
</protein>
<dbReference type="AlphaFoldDB" id="A0A2N3IFH0"/>
<proteinExistence type="predicted"/>
<evidence type="ECO:0000313" key="2">
    <source>
        <dbReference type="EMBL" id="PKQ69059.1"/>
    </source>
</evidence>
<dbReference type="Pfam" id="PF14899">
    <property type="entry name" value="DUF4492"/>
    <property type="match status" value="1"/>
</dbReference>
<keyword evidence="1" id="KW-1133">Transmembrane helix</keyword>
<reference evidence="2 3" key="1">
    <citation type="journal article" date="2017" name="Front. Microbiol.">
        <title>Labilibaculum manganireducens gen. nov., sp. nov. and Labilibaculum filiforme sp. nov., Novel Bacteroidetes Isolated from Subsurface Sediments of the Baltic Sea.</title>
        <authorList>
            <person name="Vandieken V."/>
            <person name="Marshall I.P."/>
            <person name="Niemann H."/>
            <person name="Engelen B."/>
            <person name="Cypionka H."/>
        </authorList>
    </citation>
    <scope>NUCLEOTIDE SEQUENCE [LARGE SCALE GENOMIC DNA]</scope>
    <source>
        <strain evidence="2 3">59.10-2M</strain>
    </source>
</reference>
<keyword evidence="1" id="KW-0472">Membrane</keyword>